<dbReference type="AlphaFoldDB" id="A0A8S1D6Y6"/>
<evidence type="ECO:0000313" key="3">
    <source>
        <dbReference type="Proteomes" id="UP000494165"/>
    </source>
</evidence>
<keyword evidence="3" id="KW-1185">Reference proteome</keyword>
<gene>
    <name evidence="2" type="ORF">CLODIP_2_CD00735</name>
</gene>
<reference evidence="2 3" key="1">
    <citation type="submission" date="2020-04" db="EMBL/GenBank/DDBJ databases">
        <authorList>
            <person name="Alioto T."/>
            <person name="Alioto T."/>
            <person name="Gomez Garrido J."/>
        </authorList>
    </citation>
    <scope>NUCLEOTIDE SEQUENCE [LARGE SCALE GENOMIC DNA]</scope>
</reference>
<comment type="caution">
    <text evidence="2">The sequence shown here is derived from an EMBL/GenBank/DDBJ whole genome shotgun (WGS) entry which is preliminary data.</text>
</comment>
<proteinExistence type="predicted"/>
<name>A0A8S1D6Y6_9INSE</name>
<feature type="compositionally biased region" description="Basic residues" evidence="1">
    <location>
        <begin position="1"/>
        <end position="12"/>
    </location>
</feature>
<accession>A0A8S1D6Y6</accession>
<organism evidence="2 3">
    <name type="scientific">Cloeon dipterum</name>
    <dbReference type="NCBI Taxonomy" id="197152"/>
    <lineage>
        <taxon>Eukaryota</taxon>
        <taxon>Metazoa</taxon>
        <taxon>Ecdysozoa</taxon>
        <taxon>Arthropoda</taxon>
        <taxon>Hexapoda</taxon>
        <taxon>Insecta</taxon>
        <taxon>Pterygota</taxon>
        <taxon>Palaeoptera</taxon>
        <taxon>Ephemeroptera</taxon>
        <taxon>Pisciforma</taxon>
        <taxon>Baetidae</taxon>
        <taxon>Cloeon</taxon>
    </lineage>
</organism>
<feature type="region of interest" description="Disordered" evidence="1">
    <location>
        <begin position="1"/>
        <end position="49"/>
    </location>
</feature>
<evidence type="ECO:0000313" key="2">
    <source>
        <dbReference type="EMBL" id="CAB3376159.1"/>
    </source>
</evidence>
<dbReference type="EMBL" id="CADEPI010000125">
    <property type="protein sequence ID" value="CAB3376159.1"/>
    <property type="molecule type" value="Genomic_DNA"/>
</dbReference>
<feature type="compositionally biased region" description="Basic and acidic residues" evidence="1">
    <location>
        <begin position="13"/>
        <end position="34"/>
    </location>
</feature>
<protein>
    <submittedName>
        <fullName evidence="2">Uncharacterized protein</fullName>
    </submittedName>
</protein>
<dbReference type="Proteomes" id="UP000494165">
    <property type="component" value="Unassembled WGS sequence"/>
</dbReference>
<evidence type="ECO:0000256" key="1">
    <source>
        <dbReference type="SAM" id="MobiDB-lite"/>
    </source>
</evidence>
<sequence length="279" mass="33385">MGSKSKKSKRERRRPDRDDERRRDRERRDREEASTSRARRRHGSPPEEHCKPEKRWYIIWTHKKFDNKIVDVNLTSENKVHQSFWLPFLSLLVTSSVSMIRVRPLAWLQRRPAPYYPRPPAAHPNHPPPEEIPEEHQVFVPMKVDFHDFLESITPLRNFGFGFGGYGKTYVGPVPDIIMLDPKDDVFLDESEQEEFCLENYRKRRKIMEMRRYLLEHPGEVFYYGDRVFADHGRLEIIMPPQPQVKVVEQLLGADADNRWQGWDEGRREHWFNRLKAEA</sequence>